<evidence type="ECO:0000313" key="3">
    <source>
        <dbReference type="Proteomes" id="UP001316189"/>
    </source>
</evidence>
<feature type="transmembrane region" description="Helical" evidence="1">
    <location>
        <begin position="74"/>
        <end position="101"/>
    </location>
</feature>
<dbReference type="RefSeq" id="WP_227569790.1">
    <property type="nucleotide sequence ID" value="NZ_CP101988.1"/>
</dbReference>
<name>A0ABY5KUG2_9CELL</name>
<keyword evidence="1" id="KW-1133">Transmembrane helix</keyword>
<dbReference type="Proteomes" id="UP001316189">
    <property type="component" value="Chromosome"/>
</dbReference>
<protein>
    <submittedName>
        <fullName evidence="2">AzlD domain-containing protein</fullName>
    </submittedName>
</protein>
<reference evidence="2 3" key="1">
    <citation type="submission" date="2022-07" db="EMBL/GenBank/DDBJ databases">
        <title>Novel species in genus cellulomonas.</title>
        <authorList>
            <person name="Ye L."/>
        </authorList>
    </citation>
    <scope>NUCLEOTIDE SEQUENCE [LARGE SCALE GENOMIC DNA]</scope>
    <source>
        <strain evidence="3">zg-Y338</strain>
    </source>
</reference>
<proteinExistence type="predicted"/>
<keyword evidence="3" id="KW-1185">Reference proteome</keyword>
<sequence length="107" mass="10783">MSEHALTWLAVLAAGAVCFAIKMIGHLVPEHWLAEPRIARTSSLVTVALLAALVGVQAFGSGPGLAIDARLPALAVAALALALRAPFIVVVVAAAAVAATLRALGMP</sequence>
<dbReference type="Pfam" id="PF05437">
    <property type="entry name" value="AzlD"/>
    <property type="match status" value="1"/>
</dbReference>
<organism evidence="2 3">
    <name type="scientific">Cellulomonas chengniuliangii</name>
    <dbReference type="NCBI Taxonomy" id="2968084"/>
    <lineage>
        <taxon>Bacteria</taxon>
        <taxon>Bacillati</taxon>
        <taxon>Actinomycetota</taxon>
        <taxon>Actinomycetes</taxon>
        <taxon>Micrococcales</taxon>
        <taxon>Cellulomonadaceae</taxon>
        <taxon>Cellulomonas</taxon>
    </lineage>
</organism>
<keyword evidence="1" id="KW-0472">Membrane</keyword>
<feature type="transmembrane region" description="Helical" evidence="1">
    <location>
        <begin position="44"/>
        <end position="67"/>
    </location>
</feature>
<dbReference type="InterPro" id="IPR008407">
    <property type="entry name" value="Brnchd-chn_aa_trnsp_AzlD"/>
</dbReference>
<dbReference type="EMBL" id="CP101988">
    <property type="protein sequence ID" value="UUI74177.1"/>
    <property type="molecule type" value="Genomic_DNA"/>
</dbReference>
<evidence type="ECO:0000313" key="2">
    <source>
        <dbReference type="EMBL" id="UUI74177.1"/>
    </source>
</evidence>
<accession>A0ABY5KUG2</accession>
<evidence type="ECO:0000256" key="1">
    <source>
        <dbReference type="SAM" id="Phobius"/>
    </source>
</evidence>
<keyword evidence="1" id="KW-0812">Transmembrane</keyword>
<gene>
    <name evidence="2" type="ORF">NP064_10120</name>
</gene>